<protein>
    <submittedName>
        <fullName evidence="2">Uncharacterized protein</fullName>
    </submittedName>
</protein>
<dbReference type="AlphaFoldDB" id="A0A6G1FD29"/>
<sequence>MAPGALHPSTDPFSRAMALAGSGPPPDLADSATPSLFRWPPREGPNWADPDLSARHHAFPLLLSPARLWPPSHATFFPTPPTTVRPSDGSPPSSPPLQVLEGSLSPRPFQVSARWITCSNGLLLVVYVFGVAVGIGVAGDDVDAVSTSRRTVHYVAKWKGITFMTSRLPSCSCVIFLLDVHQWGILLMMVKEKALVWYFHTPSVAELGFRHEGSPTCQLKQERSQGFRECAFVLESLSHYLYYGQ</sequence>
<evidence type="ECO:0000313" key="2">
    <source>
        <dbReference type="EMBL" id="KAF0934761.1"/>
    </source>
</evidence>
<evidence type="ECO:0000256" key="1">
    <source>
        <dbReference type="SAM" id="MobiDB-lite"/>
    </source>
</evidence>
<reference evidence="2 3" key="1">
    <citation type="submission" date="2019-11" db="EMBL/GenBank/DDBJ databases">
        <title>Whole genome sequence of Oryza granulata.</title>
        <authorList>
            <person name="Li W."/>
        </authorList>
    </citation>
    <scope>NUCLEOTIDE SEQUENCE [LARGE SCALE GENOMIC DNA]</scope>
    <source>
        <strain evidence="3">cv. Menghai</strain>
        <tissue evidence="2">Leaf</tissue>
    </source>
</reference>
<gene>
    <name evidence="2" type="ORF">E2562_028619</name>
</gene>
<dbReference type="EMBL" id="SPHZ02000001">
    <property type="protein sequence ID" value="KAF0934761.1"/>
    <property type="molecule type" value="Genomic_DNA"/>
</dbReference>
<proteinExistence type="predicted"/>
<evidence type="ECO:0000313" key="3">
    <source>
        <dbReference type="Proteomes" id="UP000479710"/>
    </source>
</evidence>
<name>A0A6G1FD29_9ORYZ</name>
<feature type="region of interest" description="Disordered" evidence="1">
    <location>
        <begin position="1"/>
        <end position="42"/>
    </location>
</feature>
<organism evidence="2 3">
    <name type="scientific">Oryza meyeriana var. granulata</name>
    <dbReference type="NCBI Taxonomy" id="110450"/>
    <lineage>
        <taxon>Eukaryota</taxon>
        <taxon>Viridiplantae</taxon>
        <taxon>Streptophyta</taxon>
        <taxon>Embryophyta</taxon>
        <taxon>Tracheophyta</taxon>
        <taxon>Spermatophyta</taxon>
        <taxon>Magnoliopsida</taxon>
        <taxon>Liliopsida</taxon>
        <taxon>Poales</taxon>
        <taxon>Poaceae</taxon>
        <taxon>BOP clade</taxon>
        <taxon>Oryzoideae</taxon>
        <taxon>Oryzeae</taxon>
        <taxon>Oryzinae</taxon>
        <taxon>Oryza</taxon>
        <taxon>Oryza meyeriana</taxon>
    </lineage>
</organism>
<accession>A0A6G1FD29</accession>
<keyword evidence="3" id="KW-1185">Reference proteome</keyword>
<comment type="caution">
    <text evidence="2">The sequence shown here is derived from an EMBL/GenBank/DDBJ whole genome shotgun (WGS) entry which is preliminary data.</text>
</comment>
<dbReference type="Proteomes" id="UP000479710">
    <property type="component" value="Unassembled WGS sequence"/>
</dbReference>